<accession>A0ABV3L0I9</accession>
<evidence type="ECO:0000256" key="1">
    <source>
        <dbReference type="SAM" id="MobiDB-lite"/>
    </source>
</evidence>
<dbReference type="EMBL" id="JBFAUJ010000030">
    <property type="protein sequence ID" value="MEV8465008.1"/>
    <property type="molecule type" value="Genomic_DNA"/>
</dbReference>
<comment type="caution">
    <text evidence="2">The sequence shown here is derived from an EMBL/GenBank/DDBJ whole genome shotgun (WGS) entry which is preliminary data.</text>
</comment>
<name>A0ABV3L0I9_STRGS</name>
<dbReference type="RefSeq" id="WP_162655397.1">
    <property type="nucleotide sequence ID" value="NZ_JBFAUJ010000030.1"/>
</dbReference>
<evidence type="ECO:0000313" key="2">
    <source>
        <dbReference type="EMBL" id="MEV8465008.1"/>
    </source>
</evidence>
<dbReference type="Proteomes" id="UP001553148">
    <property type="component" value="Unassembled WGS sequence"/>
</dbReference>
<evidence type="ECO:0000313" key="3">
    <source>
        <dbReference type="Proteomes" id="UP001553148"/>
    </source>
</evidence>
<evidence type="ECO:0008006" key="4">
    <source>
        <dbReference type="Google" id="ProtNLM"/>
    </source>
</evidence>
<proteinExistence type="predicted"/>
<keyword evidence="3" id="KW-1185">Reference proteome</keyword>
<reference evidence="2 3" key="1">
    <citation type="submission" date="2024-06" db="EMBL/GenBank/DDBJ databases">
        <title>The Natural Products Discovery Center: Release of the First 8490 Sequenced Strains for Exploring Actinobacteria Biosynthetic Diversity.</title>
        <authorList>
            <person name="Kalkreuter E."/>
            <person name="Kautsar S.A."/>
            <person name="Yang D."/>
            <person name="Bader C.D."/>
            <person name="Teijaro C.N."/>
            <person name="Fluegel L."/>
            <person name="Davis C.M."/>
            <person name="Simpson J.R."/>
            <person name="Lauterbach L."/>
            <person name="Steele A.D."/>
            <person name="Gui C."/>
            <person name="Meng S."/>
            <person name="Li G."/>
            <person name="Viehrig K."/>
            <person name="Ye F."/>
            <person name="Su P."/>
            <person name="Kiefer A.F."/>
            <person name="Nichols A."/>
            <person name="Cepeda A.J."/>
            <person name="Yan W."/>
            <person name="Fan B."/>
            <person name="Jiang Y."/>
            <person name="Adhikari A."/>
            <person name="Zheng C.-J."/>
            <person name="Schuster L."/>
            <person name="Cowan T.M."/>
            <person name="Smanski M.J."/>
            <person name="Chevrette M.G."/>
            <person name="De Carvalho L.P.S."/>
            <person name="Shen B."/>
        </authorList>
    </citation>
    <scope>NUCLEOTIDE SEQUENCE [LARGE SCALE GENOMIC DNA]</scope>
    <source>
        <strain evidence="2 3">NPDC052360</strain>
    </source>
</reference>
<protein>
    <recommendedName>
        <fullName evidence="4">DNA-binding protein</fullName>
    </recommendedName>
</protein>
<sequence>MNQGSIRMPAVTTACAGHGCARRADGGGDRRPAEPGARLCRPCHDHLVRDLTRLPELYEECARHLDGSGGERCVERTSGGPLPGTPFNSWAAEVRSSILAVLGSWATLVVEELGLAGPRRAVGPLAAFLLRHSGWLARHDAAGDLSAEVARLVRRAHSVMDPVTRRRIPIGECVEPGCPGGLTAVVRPQHPKWPATITCTADRSHRWFGPELLQLSRRLGGAAASARGATAGTTDTTGTTDRTGTTGMPRTTDTTGATTPTGADAEDRPGSGAAAPQPETRWVTAADIARLWSMPPGSVYRHASTRKWRRRSQSGRTYYHAADVYETLKHRAGAA</sequence>
<feature type="region of interest" description="Disordered" evidence="1">
    <location>
        <begin position="224"/>
        <end position="280"/>
    </location>
</feature>
<feature type="compositionally biased region" description="Low complexity" evidence="1">
    <location>
        <begin position="224"/>
        <end position="263"/>
    </location>
</feature>
<organism evidence="2 3">
    <name type="scientific">Streptomyces griseosporeus</name>
    <dbReference type="NCBI Taxonomy" id="1910"/>
    <lineage>
        <taxon>Bacteria</taxon>
        <taxon>Bacillati</taxon>
        <taxon>Actinomycetota</taxon>
        <taxon>Actinomycetes</taxon>
        <taxon>Kitasatosporales</taxon>
        <taxon>Streptomycetaceae</taxon>
        <taxon>Streptomyces</taxon>
    </lineage>
</organism>
<gene>
    <name evidence="2" type="ORF">AB0470_36340</name>
</gene>